<evidence type="ECO:0000256" key="1">
    <source>
        <dbReference type="ARBA" id="ARBA00009437"/>
    </source>
</evidence>
<name>A0A939FNA2_9ACTN</name>
<keyword evidence="2" id="KW-0805">Transcription regulation</keyword>
<dbReference type="PANTHER" id="PTHR30346:SF0">
    <property type="entry name" value="HCA OPERON TRANSCRIPTIONAL ACTIVATOR HCAR"/>
    <property type="match status" value="1"/>
</dbReference>
<protein>
    <submittedName>
        <fullName evidence="7">LysR family transcriptional regulator</fullName>
    </submittedName>
</protein>
<dbReference type="EMBL" id="JAFMOF010000002">
    <property type="protein sequence ID" value="MBO0653796.1"/>
    <property type="molecule type" value="Genomic_DNA"/>
</dbReference>
<keyword evidence="3" id="KW-0238">DNA-binding</keyword>
<gene>
    <name evidence="7" type="ORF">J1792_13710</name>
</gene>
<keyword evidence="4" id="KW-0804">Transcription</keyword>
<reference evidence="7" key="1">
    <citation type="submission" date="2021-03" db="EMBL/GenBank/DDBJ databases">
        <title>Streptomyces strains.</title>
        <authorList>
            <person name="Lund M.B."/>
            <person name="Toerring T."/>
        </authorList>
    </citation>
    <scope>NUCLEOTIDE SEQUENCE</scope>
    <source>
        <strain evidence="7">JCM 4242</strain>
    </source>
</reference>
<dbReference type="AlphaFoldDB" id="A0A939FNA2"/>
<dbReference type="GO" id="GO:0003700">
    <property type="term" value="F:DNA-binding transcription factor activity"/>
    <property type="evidence" value="ECO:0007669"/>
    <property type="project" value="InterPro"/>
</dbReference>
<dbReference type="Gene3D" id="1.10.10.10">
    <property type="entry name" value="Winged helix-like DNA-binding domain superfamily/Winged helix DNA-binding domain"/>
    <property type="match status" value="1"/>
</dbReference>
<dbReference type="SUPFAM" id="SSF53850">
    <property type="entry name" value="Periplasmic binding protein-like II"/>
    <property type="match status" value="1"/>
</dbReference>
<dbReference type="CDD" id="cd08414">
    <property type="entry name" value="PBP2_LTTR_aromatics_like"/>
    <property type="match status" value="1"/>
</dbReference>
<dbReference type="PROSITE" id="PS50931">
    <property type="entry name" value="HTH_LYSR"/>
    <property type="match status" value="1"/>
</dbReference>
<feature type="region of interest" description="Disordered" evidence="5">
    <location>
        <begin position="301"/>
        <end position="320"/>
    </location>
</feature>
<dbReference type="InterPro" id="IPR036390">
    <property type="entry name" value="WH_DNA-bd_sf"/>
</dbReference>
<dbReference type="Pfam" id="PF00126">
    <property type="entry name" value="HTH_1"/>
    <property type="match status" value="1"/>
</dbReference>
<dbReference type="GO" id="GO:0003677">
    <property type="term" value="F:DNA binding"/>
    <property type="evidence" value="ECO:0007669"/>
    <property type="project" value="UniProtKB-KW"/>
</dbReference>
<dbReference type="FunFam" id="1.10.10.10:FF:000001">
    <property type="entry name" value="LysR family transcriptional regulator"/>
    <property type="match status" value="1"/>
</dbReference>
<dbReference type="InterPro" id="IPR036388">
    <property type="entry name" value="WH-like_DNA-bd_sf"/>
</dbReference>
<feature type="compositionally biased region" description="Polar residues" evidence="5">
    <location>
        <begin position="306"/>
        <end position="320"/>
    </location>
</feature>
<proteinExistence type="inferred from homology"/>
<keyword evidence="8" id="KW-1185">Reference proteome</keyword>
<dbReference type="SUPFAM" id="SSF46785">
    <property type="entry name" value="Winged helix' DNA-binding domain"/>
    <property type="match status" value="1"/>
</dbReference>
<dbReference type="PRINTS" id="PR00039">
    <property type="entry name" value="HTHLYSR"/>
</dbReference>
<comment type="similarity">
    <text evidence="1">Belongs to the LysR transcriptional regulatory family.</text>
</comment>
<evidence type="ECO:0000313" key="8">
    <source>
        <dbReference type="Proteomes" id="UP000664781"/>
    </source>
</evidence>
<dbReference type="InterPro" id="IPR005119">
    <property type="entry name" value="LysR_subst-bd"/>
</dbReference>
<dbReference type="Pfam" id="PF03466">
    <property type="entry name" value="LysR_substrate"/>
    <property type="match status" value="1"/>
</dbReference>
<sequence>MTTDPSTHQLRLFLVLTEELHFGRAAERTFISQPAFSRQIRALEERLGVALVERTTRHVELTKAGRALLPRVRAAVDAVTDLRGAAEAEAASSAGSLVLGSYLSALPALRVLVDSMRTQRCPGPEVEWREMDYVDHASGVLDGQLDAVVCYEPVAKGLRSFRLGTESRYVCLPDTHPLADREAVTLVELADLPIIGFPPHTRPEWRAFWAADPRPDGTPVRYTPHAAESLEACVTLVSLRQGIRFIPDSSRELVPRPAVRYVMVTDLFPCTAVLAWSAARPMPPALRSLLHMLREHARTMDARLPSGTSRSRWNALDDSS</sequence>
<evidence type="ECO:0000256" key="2">
    <source>
        <dbReference type="ARBA" id="ARBA00023015"/>
    </source>
</evidence>
<evidence type="ECO:0000259" key="6">
    <source>
        <dbReference type="PROSITE" id="PS50931"/>
    </source>
</evidence>
<dbReference type="InterPro" id="IPR000847">
    <property type="entry name" value="LysR_HTH_N"/>
</dbReference>
<dbReference type="Proteomes" id="UP000664781">
    <property type="component" value="Unassembled WGS sequence"/>
</dbReference>
<feature type="domain" description="HTH lysR-type" evidence="6">
    <location>
        <begin position="5"/>
        <end position="62"/>
    </location>
</feature>
<evidence type="ECO:0000256" key="5">
    <source>
        <dbReference type="SAM" id="MobiDB-lite"/>
    </source>
</evidence>
<evidence type="ECO:0000256" key="4">
    <source>
        <dbReference type="ARBA" id="ARBA00023163"/>
    </source>
</evidence>
<dbReference type="PANTHER" id="PTHR30346">
    <property type="entry name" value="TRANSCRIPTIONAL DUAL REGULATOR HCAR-RELATED"/>
    <property type="match status" value="1"/>
</dbReference>
<dbReference type="GO" id="GO:0032993">
    <property type="term" value="C:protein-DNA complex"/>
    <property type="evidence" value="ECO:0007669"/>
    <property type="project" value="TreeGrafter"/>
</dbReference>
<evidence type="ECO:0000313" key="7">
    <source>
        <dbReference type="EMBL" id="MBO0653796.1"/>
    </source>
</evidence>
<accession>A0A939FNA2</accession>
<comment type="caution">
    <text evidence="7">The sequence shown here is derived from an EMBL/GenBank/DDBJ whole genome shotgun (WGS) entry which is preliminary data.</text>
</comment>
<dbReference type="Gene3D" id="3.40.190.10">
    <property type="entry name" value="Periplasmic binding protein-like II"/>
    <property type="match status" value="2"/>
</dbReference>
<evidence type="ECO:0000256" key="3">
    <source>
        <dbReference type="ARBA" id="ARBA00023125"/>
    </source>
</evidence>
<organism evidence="7 8">
    <name type="scientific">Streptomyces triculaminicus</name>
    <dbReference type="NCBI Taxonomy" id="2816232"/>
    <lineage>
        <taxon>Bacteria</taxon>
        <taxon>Bacillati</taxon>
        <taxon>Actinomycetota</taxon>
        <taxon>Actinomycetes</taxon>
        <taxon>Kitasatosporales</taxon>
        <taxon>Streptomycetaceae</taxon>
        <taxon>Streptomyces</taxon>
    </lineage>
</organism>